<proteinExistence type="predicted"/>
<dbReference type="Proteomes" id="UP000724149">
    <property type="component" value="Unassembled WGS sequence"/>
</dbReference>
<evidence type="ECO:0000313" key="3">
    <source>
        <dbReference type="Proteomes" id="UP000724149"/>
    </source>
</evidence>
<dbReference type="RefSeq" id="WP_204720665.1">
    <property type="nucleotide sequence ID" value="NZ_JACSNR010000005.1"/>
</dbReference>
<protein>
    <recommendedName>
        <fullName evidence="4">DUF4316 domain-containing protein</fullName>
    </recommendedName>
</protein>
<accession>A0ABS2GNX8</accession>
<feature type="region of interest" description="Disordered" evidence="1">
    <location>
        <begin position="166"/>
        <end position="249"/>
    </location>
</feature>
<dbReference type="EMBL" id="JACSNR010000005">
    <property type="protein sequence ID" value="MBM6923306.1"/>
    <property type="molecule type" value="Genomic_DNA"/>
</dbReference>
<name>A0ABS2GNX8_9FIRM</name>
<keyword evidence="3" id="KW-1185">Reference proteome</keyword>
<evidence type="ECO:0000256" key="1">
    <source>
        <dbReference type="SAM" id="MobiDB-lite"/>
    </source>
</evidence>
<reference evidence="2 3" key="1">
    <citation type="journal article" date="2021" name="Sci. Rep.">
        <title>The distribution of antibiotic resistance genes in chicken gut microbiota commensals.</title>
        <authorList>
            <person name="Juricova H."/>
            <person name="Matiasovicova J."/>
            <person name="Kubasova T."/>
            <person name="Cejkova D."/>
            <person name="Rychlik I."/>
        </authorList>
    </citation>
    <scope>NUCLEOTIDE SEQUENCE [LARGE SCALE GENOMIC DNA]</scope>
    <source>
        <strain evidence="2 3">An564</strain>
    </source>
</reference>
<comment type="caution">
    <text evidence="2">The sequence shown here is derived from an EMBL/GenBank/DDBJ whole genome shotgun (WGS) entry which is preliminary data.</text>
</comment>
<evidence type="ECO:0000313" key="2">
    <source>
        <dbReference type="EMBL" id="MBM6923306.1"/>
    </source>
</evidence>
<gene>
    <name evidence="2" type="ORF">H9X81_06345</name>
</gene>
<organism evidence="2 3">
    <name type="scientific">Hydrogenoanaerobacterium saccharovorans</name>
    <dbReference type="NCBI Taxonomy" id="474960"/>
    <lineage>
        <taxon>Bacteria</taxon>
        <taxon>Bacillati</taxon>
        <taxon>Bacillota</taxon>
        <taxon>Clostridia</taxon>
        <taxon>Eubacteriales</taxon>
        <taxon>Oscillospiraceae</taxon>
        <taxon>Hydrogenoanaerobacterium</taxon>
    </lineage>
</organism>
<sequence length="249" mass="28049">MDFTTINSLNSYISGLKMQGMWHLRQQNGASHQDEITVDGVTFRRRDETLASIRAKLEAGGSLTEEERAYLRQHDPQAYQELLQEEQEQAAYERALRSCKTKEEADRLQMNRIGQSLSRIQTVEHDPAIPLHAKLKVAMREKRLVDAAADSMREFVASGDYDRLPSEWEEAKKKPDTPVQPPEESRDPQPEEIPEQSGKPEQPEQGTEAAAGSPVQGKTEREQVHSAYRSQSTAAQPAASRHSGMNKRA</sequence>
<feature type="compositionally biased region" description="Basic and acidic residues" evidence="1">
    <location>
        <begin position="166"/>
        <end position="176"/>
    </location>
</feature>
<evidence type="ECO:0008006" key="4">
    <source>
        <dbReference type="Google" id="ProtNLM"/>
    </source>
</evidence>